<dbReference type="AlphaFoldDB" id="A0A1I7VTH5"/>
<keyword evidence="3 5" id="KW-0067">ATP-binding</keyword>
<dbReference type="InterPro" id="IPR004413">
    <property type="entry name" value="GatB"/>
</dbReference>
<sequence>MRLWNKLFSVPREAAMKYRPLIGLEIHAQIITRFPKDLFLKKMMRGAASLACITFRTKLFSAAAFDDDAHANSSVALFDMAIPGTLPVLNKTALMKGITAGLLLNCTIPERCQFVRKHYFYADMPAGYQITQQDHPIAHSGFFEFYVHCNDESFVPYKKRVDILRIQLEHDSGRTIHDFSNNRSLIDLNRAGVGLLEIVTSPSMNSALEAYCFTQQLRLTLMENSLCGGEMQKAQFRVDVNISLGKNNSDDRSVRTEIKNLNSLRMVRTVVNSEIDRQYEILKAGGTVLNETLTVDRDGHTIAMREKEIETDYRFMPEPNLPPVHIKREWIENCRSMLSKPRYLKNIEEYGMEPEVALQIANQKTLAAFVEMVLNTCNDATMASVFVEWTYLLQTICRNCNKRFPSSRTVFVNHFVEVVHLYHTKRLTRLTTFDLLRRYVETELDKSATEIINNENLWRVQDKDEIMQIVEKVVRENDKLVIKIQKSGAKRHITKLRTAVLNECNRRIEADEISEIIRQKLLPGS</sequence>
<evidence type="ECO:0000256" key="5">
    <source>
        <dbReference type="HAMAP-Rule" id="MF_03147"/>
    </source>
</evidence>
<dbReference type="GO" id="GO:0070681">
    <property type="term" value="P:glutaminyl-tRNAGln biosynthesis via transamidation"/>
    <property type="evidence" value="ECO:0007669"/>
    <property type="project" value="UniProtKB-UniRule"/>
</dbReference>
<keyword evidence="8" id="KW-1185">Reference proteome</keyword>
<dbReference type="GO" id="GO:0005739">
    <property type="term" value="C:mitochondrion"/>
    <property type="evidence" value="ECO:0007669"/>
    <property type="project" value="UniProtKB-SubCell"/>
</dbReference>
<dbReference type="InterPro" id="IPR017958">
    <property type="entry name" value="Gln-tRNA_amidoTrfase_suB_CS"/>
</dbReference>
<dbReference type="EC" id="6.3.5.-" evidence="5"/>
<dbReference type="InterPro" id="IPR006075">
    <property type="entry name" value="Asn/Gln-tRNA_Trfase_suB/E_cat"/>
</dbReference>
<dbReference type="InterPro" id="IPR014746">
    <property type="entry name" value="Gln_synth/guanido_kin_cat_dom"/>
</dbReference>
<dbReference type="Proteomes" id="UP000095285">
    <property type="component" value="Unassembled WGS sequence"/>
</dbReference>
<keyword evidence="2 5" id="KW-0547">Nucleotide-binding</keyword>
<protein>
    <recommendedName>
        <fullName evidence="5">Glutamyl-tRNA(Gln) amidotransferase subunit B, mitochondrial</fullName>
        <shortName evidence="5">Glu-AdT subunit B</shortName>
        <ecNumber evidence="5">6.3.5.-</ecNumber>
    </recommendedName>
</protein>
<keyword evidence="1 5" id="KW-0436">Ligase</keyword>
<dbReference type="GO" id="GO:0030956">
    <property type="term" value="C:glutamyl-tRNA(Gln) amidotransferase complex"/>
    <property type="evidence" value="ECO:0007669"/>
    <property type="project" value="UniProtKB-UniRule"/>
</dbReference>
<dbReference type="NCBIfam" id="TIGR00133">
    <property type="entry name" value="gatB"/>
    <property type="match status" value="1"/>
</dbReference>
<dbReference type="PROSITE" id="PS01234">
    <property type="entry name" value="GATB"/>
    <property type="match status" value="1"/>
</dbReference>
<name>A0A1I7VTH5_LOALO</name>
<keyword evidence="5" id="KW-0496">Mitochondrion</keyword>
<dbReference type="SUPFAM" id="SSF55931">
    <property type="entry name" value="Glutamine synthetase/guanido kinase"/>
    <property type="match status" value="1"/>
</dbReference>
<comment type="function">
    <text evidence="5">Allows the formation of correctly charged Gln-tRNA(Gln) through the transamidation of misacylated Glu-tRNA(Gln) in the mitochondria. The reaction takes place in the presence of glutamine and ATP through an activated gamma-phospho-Glu-tRNA(Gln).</text>
</comment>
<feature type="domain" description="Asn/Gln amidotransferase" evidence="6">
    <location>
        <begin position="392"/>
        <end position="521"/>
    </location>
</feature>
<evidence type="ECO:0000259" key="6">
    <source>
        <dbReference type="Pfam" id="PF02637"/>
    </source>
</evidence>
<evidence type="ECO:0000313" key="8">
    <source>
        <dbReference type="Proteomes" id="UP000095285"/>
    </source>
</evidence>
<dbReference type="InterPro" id="IPR017959">
    <property type="entry name" value="Asn/Gln-tRNA_amidoTrfase_suB/E"/>
</dbReference>
<dbReference type="Gene3D" id="1.10.10.410">
    <property type="match status" value="1"/>
</dbReference>
<dbReference type="HAMAP" id="MF_00121">
    <property type="entry name" value="GatB"/>
    <property type="match status" value="1"/>
</dbReference>
<evidence type="ECO:0000256" key="2">
    <source>
        <dbReference type="ARBA" id="ARBA00022741"/>
    </source>
</evidence>
<dbReference type="InterPro" id="IPR018027">
    <property type="entry name" value="Asn/Gln_amidotransferase"/>
</dbReference>
<reference evidence="9" key="2">
    <citation type="submission" date="2016-11" db="UniProtKB">
        <authorList>
            <consortium name="WormBaseParasite"/>
        </authorList>
    </citation>
    <scope>IDENTIFICATION</scope>
</reference>
<feature type="domain" description="Aspartyl/Glutamyl-tRNA(Gln) amidotransferase subunit B/E catalytic" evidence="7">
    <location>
        <begin position="54"/>
        <end position="332"/>
    </location>
</feature>
<evidence type="ECO:0000313" key="9">
    <source>
        <dbReference type="WBParaSite" id="EN70_6090"/>
    </source>
</evidence>
<comment type="similarity">
    <text evidence="5">Belongs to the GatB/GatE family. GatB subfamily.</text>
</comment>
<evidence type="ECO:0000256" key="1">
    <source>
        <dbReference type="ARBA" id="ARBA00022598"/>
    </source>
</evidence>
<organism evidence="8 9">
    <name type="scientific">Loa loa</name>
    <name type="common">Eye worm</name>
    <name type="synonym">Filaria loa</name>
    <dbReference type="NCBI Taxonomy" id="7209"/>
    <lineage>
        <taxon>Eukaryota</taxon>
        <taxon>Metazoa</taxon>
        <taxon>Ecdysozoa</taxon>
        <taxon>Nematoda</taxon>
        <taxon>Chromadorea</taxon>
        <taxon>Rhabditida</taxon>
        <taxon>Spirurina</taxon>
        <taxon>Spiruromorpha</taxon>
        <taxon>Filarioidea</taxon>
        <taxon>Onchocercidae</taxon>
        <taxon>Loa</taxon>
    </lineage>
</organism>
<dbReference type="GO" id="GO:0032543">
    <property type="term" value="P:mitochondrial translation"/>
    <property type="evidence" value="ECO:0007669"/>
    <property type="project" value="UniProtKB-UniRule"/>
</dbReference>
<proteinExistence type="inferred from homology"/>
<accession>A0A1I7VTH5</accession>
<reference evidence="8" key="1">
    <citation type="submission" date="2012-04" db="EMBL/GenBank/DDBJ databases">
        <title>The Genome Sequence of Loa loa.</title>
        <authorList>
            <consortium name="The Broad Institute Genome Sequencing Platform"/>
            <consortium name="Broad Institute Genome Sequencing Center for Infectious Disease"/>
            <person name="Nutman T.B."/>
            <person name="Fink D.L."/>
            <person name="Russ C."/>
            <person name="Young S."/>
            <person name="Zeng Q."/>
            <person name="Gargeya S."/>
            <person name="Alvarado L."/>
            <person name="Berlin A."/>
            <person name="Chapman S.B."/>
            <person name="Chen Z."/>
            <person name="Freedman E."/>
            <person name="Gellesch M."/>
            <person name="Goldberg J."/>
            <person name="Griggs A."/>
            <person name="Gujja S."/>
            <person name="Heilman E.R."/>
            <person name="Heiman D."/>
            <person name="Howarth C."/>
            <person name="Mehta T."/>
            <person name="Neiman D."/>
            <person name="Pearson M."/>
            <person name="Roberts A."/>
            <person name="Saif S."/>
            <person name="Shea T."/>
            <person name="Shenoy N."/>
            <person name="Sisk P."/>
            <person name="Stolte C."/>
            <person name="Sykes S."/>
            <person name="White J."/>
            <person name="Yandava C."/>
            <person name="Haas B."/>
            <person name="Henn M.R."/>
            <person name="Nusbaum C."/>
            <person name="Birren B."/>
        </authorList>
    </citation>
    <scope>NUCLEOTIDE SEQUENCE [LARGE SCALE GENOMIC DNA]</scope>
</reference>
<evidence type="ECO:0000259" key="7">
    <source>
        <dbReference type="Pfam" id="PF02934"/>
    </source>
</evidence>
<dbReference type="GO" id="GO:0050567">
    <property type="term" value="F:glutaminyl-tRNA synthase (glutamine-hydrolyzing) activity"/>
    <property type="evidence" value="ECO:0007669"/>
    <property type="project" value="UniProtKB-UniRule"/>
</dbReference>
<dbReference type="WBParaSite" id="EN70_6090">
    <property type="protein sequence ID" value="EN70_6090"/>
    <property type="gene ID" value="EN70_6090"/>
</dbReference>
<keyword evidence="4 5" id="KW-0648">Protein biosynthesis</keyword>
<dbReference type="Pfam" id="PF02934">
    <property type="entry name" value="GatB_N"/>
    <property type="match status" value="1"/>
</dbReference>
<dbReference type="eggNOG" id="KOG2438">
    <property type="taxonomic scope" value="Eukaryota"/>
</dbReference>
<dbReference type="PANTHER" id="PTHR11659:SF0">
    <property type="entry name" value="GLUTAMYL-TRNA(GLN) AMIDOTRANSFERASE SUBUNIT B, MITOCHONDRIAL"/>
    <property type="match status" value="1"/>
</dbReference>
<comment type="subunit">
    <text evidence="5">Subunit of the heterotrimeric GatCAB amidotransferase (AdT) complex, composed of A, B and C subunits.</text>
</comment>
<evidence type="ECO:0000256" key="4">
    <source>
        <dbReference type="ARBA" id="ARBA00022917"/>
    </source>
</evidence>
<dbReference type="STRING" id="7209.A0A1I7VTH5"/>
<dbReference type="PANTHER" id="PTHR11659">
    <property type="entry name" value="GLUTAMYL-TRNA GLN AMIDOTRANSFERASE SUBUNIT B MITOCHONDRIAL AND PROKARYOTIC PET112-RELATED"/>
    <property type="match status" value="1"/>
</dbReference>
<dbReference type="Pfam" id="PF02637">
    <property type="entry name" value="GatB_Yqey"/>
    <property type="match status" value="1"/>
</dbReference>
<dbReference type="NCBIfam" id="NF004012">
    <property type="entry name" value="PRK05477.1-2"/>
    <property type="match status" value="1"/>
</dbReference>
<comment type="catalytic activity">
    <reaction evidence="5">
        <text>L-glutamyl-tRNA(Gln) + L-glutamine + ATP + H2O = L-glutaminyl-tRNA(Gln) + L-glutamate + ADP + phosphate + H(+)</text>
        <dbReference type="Rhea" id="RHEA:17521"/>
        <dbReference type="Rhea" id="RHEA-COMP:9681"/>
        <dbReference type="Rhea" id="RHEA-COMP:9684"/>
        <dbReference type="ChEBI" id="CHEBI:15377"/>
        <dbReference type="ChEBI" id="CHEBI:15378"/>
        <dbReference type="ChEBI" id="CHEBI:29985"/>
        <dbReference type="ChEBI" id="CHEBI:30616"/>
        <dbReference type="ChEBI" id="CHEBI:43474"/>
        <dbReference type="ChEBI" id="CHEBI:58359"/>
        <dbReference type="ChEBI" id="CHEBI:78520"/>
        <dbReference type="ChEBI" id="CHEBI:78521"/>
        <dbReference type="ChEBI" id="CHEBI:456216"/>
    </reaction>
</comment>
<dbReference type="InterPro" id="IPR023168">
    <property type="entry name" value="GatB_Yqey_C_2"/>
</dbReference>
<evidence type="ECO:0000256" key="3">
    <source>
        <dbReference type="ARBA" id="ARBA00022840"/>
    </source>
</evidence>
<comment type="subcellular location">
    <subcellularLocation>
        <location evidence="5">Mitochondrion</location>
    </subcellularLocation>
</comment>
<dbReference type="GO" id="GO:0005524">
    <property type="term" value="F:ATP binding"/>
    <property type="evidence" value="ECO:0007669"/>
    <property type="project" value="UniProtKB-KW"/>
</dbReference>